<feature type="non-terminal residue" evidence="10">
    <location>
        <position position="1"/>
    </location>
</feature>
<dbReference type="PROSITE" id="PS50878">
    <property type="entry name" value="RT_POL"/>
    <property type="match status" value="1"/>
</dbReference>
<dbReference type="AlphaFoldDB" id="A0A7L1IKH2"/>
<evidence type="ECO:0000256" key="6">
    <source>
        <dbReference type="ARBA" id="ARBA00022759"/>
    </source>
</evidence>
<keyword evidence="6" id="KW-0255">Endonuclease</keyword>
<comment type="caution">
    <text evidence="10">The sequence shown here is derived from an EMBL/GenBank/DDBJ whole genome shotgun (WGS) entry which is preliminary data.</text>
</comment>
<dbReference type="SUPFAM" id="SSF56672">
    <property type="entry name" value="DNA/RNA polymerases"/>
    <property type="match status" value="1"/>
</dbReference>
<evidence type="ECO:0000256" key="7">
    <source>
        <dbReference type="ARBA" id="ARBA00022801"/>
    </source>
</evidence>
<protein>
    <recommendedName>
        <fullName evidence="2">ribonuclease H</fullName>
        <ecNumber evidence="2">3.1.26.4</ecNumber>
    </recommendedName>
</protein>
<accession>A0A7L1IKH2</accession>
<feature type="domain" description="Reverse transcriptase" evidence="9">
    <location>
        <begin position="1"/>
        <end position="102"/>
    </location>
</feature>
<dbReference type="InterPro" id="IPR000477">
    <property type="entry name" value="RT_dom"/>
</dbReference>
<dbReference type="InterPro" id="IPR043128">
    <property type="entry name" value="Rev_trsase/Diguanyl_cyclase"/>
</dbReference>
<evidence type="ECO:0000256" key="1">
    <source>
        <dbReference type="ARBA" id="ARBA00010879"/>
    </source>
</evidence>
<gene>
    <name evidence="10" type="primary">Ervk19</name>
    <name evidence="10" type="ORF">RHIAFR_R15158</name>
</gene>
<evidence type="ECO:0000256" key="3">
    <source>
        <dbReference type="ARBA" id="ARBA00022679"/>
    </source>
</evidence>
<name>A0A7L1IKH2_SMUAF</name>
<dbReference type="InterPro" id="IPR043502">
    <property type="entry name" value="DNA/RNA_pol_sf"/>
</dbReference>
<organism evidence="10 11">
    <name type="scientific">Smutsornis africanus</name>
    <name type="common">Double-banded courser</name>
    <name type="synonym">Rhinoptilus africanus</name>
    <dbReference type="NCBI Taxonomy" id="240209"/>
    <lineage>
        <taxon>Eukaryota</taxon>
        <taxon>Metazoa</taxon>
        <taxon>Chordata</taxon>
        <taxon>Craniata</taxon>
        <taxon>Vertebrata</taxon>
        <taxon>Euteleostomi</taxon>
        <taxon>Archelosauria</taxon>
        <taxon>Archosauria</taxon>
        <taxon>Dinosauria</taxon>
        <taxon>Saurischia</taxon>
        <taxon>Theropoda</taxon>
        <taxon>Coelurosauria</taxon>
        <taxon>Aves</taxon>
        <taxon>Neognathae</taxon>
        <taxon>Neoaves</taxon>
        <taxon>Charadriiformes</taxon>
        <taxon>Glareolidae</taxon>
        <taxon>Rhinoptilus</taxon>
    </lineage>
</organism>
<dbReference type="GO" id="GO:0003964">
    <property type="term" value="F:RNA-directed DNA polymerase activity"/>
    <property type="evidence" value="ECO:0007669"/>
    <property type="project" value="UniProtKB-KW"/>
</dbReference>
<evidence type="ECO:0000256" key="2">
    <source>
        <dbReference type="ARBA" id="ARBA00012180"/>
    </source>
</evidence>
<keyword evidence="4" id="KW-0548">Nucleotidyltransferase</keyword>
<dbReference type="EC" id="3.1.26.4" evidence="2"/>
<keyword evidence="7" id="KW-0378">Hydrolase</keyword>
<evidence type="ECO:0000313" key="11">
    <source>
        <dbReference type="Proteomes" id="UP000525158"/>
    </source>
</evidence>
<evidence type="ECO:0000256" key="8">
    <source>
        <dbReference type="ARBA" id="ARBA00022918"/>
    </source>
</evidence>
<keyword evidence="5" id="KW-0540">Nuclease</keyword>
<evidence type="ECO:0000256" key="4">
    <source>
        <dbReference type="ARBA" id="ARBA00022695"/>
    </source>
</evidence>
<comment type="similarity">
    <text evidence="1">Belongs to the beta type-B retroviral polymerase family. HERV class-II K(HML-2) pol subfamily.</text>
</comment>
<dbReference type="Gene3D" id="3.30.70.270">
    <property type="match status" value="2"/>
</dbReference>
<dbReference type="EMBL" id="VXBO01005049">
    <property type="protein sequence ID" value="NXN39062.1"/>
    <property type="molecule type" value="Genomic_DNA"/>
</dbReference>
<dbReference type="Pfam" id="PF00078">
    <property type="entry name" value="RVT_1"/>
    <property type="match status" value="1"/>
</dbReference>
<keyword evidence="8" id="KW-0695">RNA-directed DNA polymerase</keyword>
<feature type="non-terminal residue" evidence="10">
    <location>
        <position position="102"/>
    </location>
</feature>
<dbReference type="GO" id="GO:0004523">
    <property type="term" value="F:RNA-DNA hybrid ribonuclease activity"/>
    <property type="evidence" value="ECO:0007669"/>
    <property type="project" value="UniProtKB-EC"/>
</dbReference>
<evidence type="ECO:0000259" key="9">
    <source>
        <dbReference type="PROSITE" id="PS50878"/>
    </source>
</evidence>
<proteinExistence type="inferred from homology"/>
<keyword evidence="3" id="KW-0808">Transferase</keyword>
<dbReference type="PANTHER" id="PTHR41694:SF3">
    <property type="entry name" value="RNA-DIRECTED DNA POLYMERASE-RELATED"/>
    <property type="match status" value="1"/>
</dbReference>
<dbReference type="Proteomes" id="UP000525158">
    <property type="component" value="Unassembled WGS sequence"/>
</dbReference>
<dbReference type="PANTHER" id="PTHR41694">
    <property type="entry name" value="ENDOGENOUS RETROVIRUS GROUP K MEMBER POL PROTEIN"/>
    <property type="match status" value="1"/>
</dbReference>
<dbReference type="GO" id="GO:0035613">
    <property type="term" value="F:RNA stem-loop binding"/>
    <property type="evidence" value="ECO:0007669"/>
    <property type="project" value="TreeGrafter"/>
</dbReference>
<keyword evidence="11" id="KW-1185">Reference proteome</keyword>
<evidence type="ECO:0000256" key="5">
    <source>
        <dbReference type="ARBA" id="ARBA00022722"/>
    </source>
</evidence>
<evidence type="ECO:0000313" key="10">
    <source>
        <dbReference type="EMBL" id="NXN39062.1"/>
    </source>
</evidence>
<reference evidence="10 11" key="1">
    <citation type="submission" date="2019-09" db="EMBL/GenBank/DDBJ databases">
        <title>Bird 10,000 Genomes (B10K) Project - Family phase.</title>
        <authorList>
            <person name="Zhang G."/>
        </authorList>
    </citation>
    <scope>NUCLEOTIDE SEQUENCE [LARGE SCALE GENOMIC DNA]</scope>
    <source>
        <strain evidence="10">B10K-DU-002-36</strain>
        <tissue evidence="10">Muscle</tissue>
    </source>
</reference>
<sequence>IVDLKDCFFTIPLHPDDAEKFAFTVPSVNKSEPAKRYYWVVLPQGMKNSPTLCQTSVAWVLQPFKEQNPFLLVYHYMDDILVAGENLNVETTLQELQVSLES</sequence>